<gene>
    <name evidence="1" type="ORF">DPEC_G00325250</name>
</gene>
<sequence length="170" mass="18738">MAVGPGAGGVPWKAMKNTPRFHWKGAREEIWSRDQFARVMMVGVFKATPAVIKGLQGNARDSAFDVTNFREADMEEVKKKVKDAGETRPYNLFRVVDLSKGGERVVTVHMYDANMEDEAVRGFLAGYCTVKARLGDIMGPYGFWTGHPVLHRPAVILQPVPEDGAQSSGV</sequence>
<dbReference type="Proteomes" id="UP001157502">
    <property type="component" value="Chromosome 31"/>
</dbReference>
<dbReference type="EMBL" id="CM055758">
    <property type="protein sequence ID" value="KAJ7988602.1"/>
    <property type="molecule type" value="Genomic_DNA"/>
</dbReference>
<reference evidence="1" key="1">
    <citation type="submission" date="2021-05" db="EMBL/GenBank/DDBJ databases">
        <authorList>
            <person name="Pan Q."/>
            <person name="Jouanno E."/>
            <person name="Zahm M."/>
            <person name="Klopp C."/>
            <person name="Cabau C."/>
            <person name="Louis A."/>
            <person name="Berthelot C."/>
            <person name="Parey E."/>
            <person name="Roest Crollius H."/>
            <person name="Montfort J."/>
            <person name="Robinson-Rechavi M."/>
            <person name="Bouchez O."/>
            <person name="Lampietro C."/>
            <person name="Lopez Roques C."/>
            <person name="Donnadieu C."/>
            <person name="Postlethwait J."/>
            <person name="Bobe J."/>
            <person name="Dillon D."/>
            <person name="Chandos A."/>
            <person name="von Hippel F."/>
            <person name="Guiguen Y."/>
        </authorList>
    </citation>
    <scope>NUCLEOTIDE SEQUENCE</scope>
    <source>
        <strain evidence="1">YG-Jan2019</strain>
    </source>
</reference>
<organism evidence="1 2">
    <name type="scientific">Dallia pectoralis</name>
    <name type="common">Alaska blackfish</name>
    <dbReference type="NCBI Taxonomy" id="75939"/>
    <lineage>
        <taxon>Eukaryota</taxon>
        <taxon>Metazoa</taxon>
        <taxon>Chordata</taxon>
        <taxon>Craniata</taxon>
        <taxon>Vertebrata</taxon>
        <taxon>Euteleostomi</taxon>
        <taxon>Actinopterygii</taxon>
        <taxon>Neopterygii</taxon>
        <taxon>Teleostei</taxon>
        <taxon>Protacanthopterygii</taxon>
        <taxon>Esociformes</taxon>
        <taxon>Umbridae</taxon>
        <taxon>Dallia</taxon>
    </lineage>
</organism>
<comment type="caution">
    <text evidence="1">The sequence shown here is derived from an EMBL/GenBank/DDBJ whole genome shotgun (WGS) entry which is preliminary data.</text>
</comment>
<evidence type="ECO:0000313" key="2">
    <source>
        <dbReference type="Proteomes" id="UP001157502"/>
    </source>
</evidence>
<name>A0ACC2FB88_DALPE</name>
<proteinExistence type="predicted"/>
<accession>A0ACC2FB88</accession>
<keyword evidence="2" id="KW-1185">Reference proteome</keyword>
<evidence type="ECO:0000313" key="1">
    <source>
        <dbReference type="EMBL" id="KAJ7988602.1"/>
    </source>
</evidence>
<protein>
    <submittedName>
        <fullName evidence="1">Uncharacterized protein</fullName>
    </submittedName>
</protein>